<feature type="compositionally biased region" description="Polar residues" evidence="3">
    <location>
        <begin position="74"/>
        <end position="99"/>
    </location>
</feature>
<accession>A0A316YQG6</accession>
<protein>
    <recommendedName>
        <fullName evidence="4">BZIP domain-containing protein</fullName>
    </recommendedName>
</protein>
<keyword evidence="2" id="KW-0539">Nucleus</keyword>
<comment type="subcellular location">
    <subcellularLocation>
        <location evidence="1">Nucleus</location>
    </subcellularLocation>
</comment>
<dbReference type="InterPro" id="IPR046347">
    <property type="entry name" value="bZIP_sf"/>
</dbReference>
<dbReference type="SUPFAM" id="SSF57959">
    <property type="entry name" value="Leucine zipper domain"/>
    <property type="match status" value="1"/>
</dbReference>
<evidence type="ECO:0000256" key="3">
    <source>
        <dbReference type="SAM" id="MobiDB-lite"/>
    </source>
</evidence>
<feature type="domain" description="BZIP" evidence="4">
    <location>
        <begin position="234"/>
        <end position="249"/>
    </location>
</feature>
<dbReference type="RefSeq" id="XP_025377203.1">
    <property type="nucleotide sequence ID" value="XM_025524966.1"/>
</dbReference>
<dbReference type="Pfam" id="PF00170">
    <property type="entry name" value="bZIP_1"/>
    <property type="match status" value="1"/>
</dbReference>
<feature type="compositionally biased region" description="Low complexity" evidence="3">
    <location>
        <begin position="307"/>
        <end position="320"/>
    </location>
</feature>
<dbReference type="GeneID" id="37046882"/>
<dbReference type="EMBL" id="KZ819636">
    <property type="protein sequence ID" value="PWN90005.1"/>
    <property type="molecule type" value="Genomic_DNA"/>
</dbReference>
<dbReference type="InterPro" id="IPR050936">
    <property type="entry name" value="AP-1-like"/>
</dbReference>
<evidence type="ECO:0000256" key="1">
    <source>
        <dbReference type="ARBA" id="ARBA00004123"/>
    </source>
</evidence>
<feature type="region of interest" description="Disordered" evidence="3">
    <location>
        <begin position="73"/>
        <end position="249"/>
    </location>
</feature>
<dbReference type="Proteomes" id="UP000245768">
    <property type="component" value="Unassembled WGS sequence"/>
</dbReference>
<feature type="compositionally biased region" description="Low complexity" evidence="3">
    <location>
        <begin position="235"/>
        <end position="244"/>
    </location>
</feature>
<proteinExistence type="predicted"/>
<feature type="compositionally biased region" description="Low complexity" evidence="3">
    <location>
        <begin position="134"/>
        <end position="151"/>
    </location>
</feature>
<feature type="compositionally biased region" description="Basic and acidic residues" evidence="3">
    <location>
        <begin position="321"/>
        <end position="358"/>
    </location>
</feature>
<dbReference type="PANTHER" id="PTHR40621:SF6">
    <property type="entry name" value="AP-1-LIKE TRANSCRIPTION FACTOR YAP1-RELATED"/>
    <property type="match status" value="1"/>
</dbReference>
<sequence length="393" mass="42390">MDESMHHQEQEASGQEHEQGRSYDGNGESSNHGNSNTHPQPPPPFDPQAIAAQLPANFPRGDAAAMDAVMQLAQAASQQQHFNFGQHVGSNSEDSSQMEAKSKRRRSSQSRGRGGSTSTGTKSQKRDGEQVGTSDGQDQDQSQDQGQNQNQTPWSPDYEQLLRRHLNQAEEEGMRDQTQQGDAAGGHGEHDGHEAAVAAAAAASAAADAGAGTSLDETSAQALARNGRALSNTKRAAQNRAAQRAFRERRDKYVKEVEAKAELLEKALTSERHYRSQYEDALKTIEGLRSDNQSLRLAINALGGNVPAAQSASESAPEQPQSREEGEEQRWEQVDPTLERQAEHGNDTAPSKEQRQTNEDGQLDGLRAVAAAAAAAVVSEGNKDDQQTQENGQ</sequence>
<evidence type="ECO:0000313" key="6">
    <source>
        <dbReference type="Proteomes" id="UP000245768"/>
    </source>
</evidence>
<feature type="region of interest" description="Disordered" evidence="3">
    <location>
        <begin position="1"/>
        <end position="59"/>
    </location>
</feature>
<name>A0A316YQG6_9BASI</name>
<dbReference type="AlphaFoldDB" id="A0A316YQG6"/>
<feature type="compositionally biased region" description="Low complexity" evidence="3">
    <location>
        <begin position="195"/>
        <end position="212"/>
    </location>
</feature>
<organism evidence="5 6">
    <name type="scientific">Acaromyces ingoldii</name>
    <dbReference type="NCBI Taxonomy" id="215250"/>
    <lineage>
        <taxon>Eukaryota</taxon>
        <taxon>Fungi</taxon>
        <taxon>Dikarya</taxon>
        <taxon>Basidiomycota</taxon>
        <taxon>Ustilaginomycotina</taxon>
        <taxon>Exobasidiomycetes</taxon>
        <taxon>Exobasidiales</taxon>
        <taxon>Cryptobasidiaceae</taxon>
        <taxon>Acaromyces</taxon>
    </lineage>
</organism>
<dbReference type="STRING" id="215250.A0A316YQG6"/>
<evidence type="ECO:0000256" key="2">
    <source>
        <dbReference type="ARBA" id="ARBA00023242"/>
    </source>
</evidence>
<feature type="compositionally biased region" description="Basic and acidic residues" evidence="3">
    <location>
        <begin position="1"/>
        <end position="21"/>
    </location>
</feature>
<feature type="compositionally biased region" description="Low complexity" evidence="3">
    <location>
        <begin position="25"/>
        <end position="36"/>
    </location>
</feature>
<reference evidence="5 6" key="1">
    <citation type="journal article" date="2018" name="Mol. Biol. Evol.">
        <title>Broad Genomic Sampling Reveals a Smut Pathogenic Ancestry of the Fungal Clade Ustilaginomycotina.</title>
        <authorList>
            <person name="Kijpornyongpan T."/>
            <person name="Mondo S.J."/>
            <person name="Barry K."/>
            <person name="Sandor L."/>
            <person name="Lee J."/>
            <person name="Lipzen A."/>
            <person name="Pangilinan J."/>
            <person name="LaButti K."/>
            <person name="Hainaut M."/>
            <person name="Henrissat B."/>
            <person name="Grigoriev I.V."/>
            <person name="Spatafora J.W."/>
            <person name="Aime M.C."/>
        </authorList>
    </citation>
    <scope>NUCLEOTIDE SEQUENCE [LARGE SCALE GENOMIC DNA]</scope>
    <source>
        <strain evidence="5 6">MCA 4198</strain>
    </source>
</reference>
<dbReference type="PROSITE" id="PS00036">
    <property type="entry name" value="BZIP_BASIC"/>
    <property type="match status" value="1"/>
</dbReference>
<evidence type="ECO:0000313" key="5">
    <source>
        <dbReference type="EMBL" id="PWN90005.1"/>
    </source>
</evidence>
<dbReference type="GO" id="GO:0000976">
    <property type="term" value="F:transcription cis-regulatory region binding"/>
    <property type="evidence" value="ECO:0007669"/>
    <property type="project" value="InterPro"/>
</dbReference>
<feature type="region of interest" description="Disordered" evidence="3">
    <location>
        <begin position="306"/>
        <end position="366"/>
    </location>
</feature>
<dbReference type="PANTHER" id="PTHR40621">
    <property type="entry name" value="TRANSCRIPTION FACTOR KAPC-RELATED"/>
    <property type="match status" value="1"/>
</dbReference>
<keyword evidence="6" id="KW-1185">Reference proteome</keyword>
<gene>
    <name evidence="5" type="ORF">FA10DRAFT_301296</name>
</gene>
<evidence type="ECO:0000259" key="4">
    <source>
        <dbReference type="PROSITE" id="PS00036"/>
    </source>
</evidence>
<dbReference type="GO" id="GO:0090575">
    <property type="term" value="C:RNA polymerase II transcription regulator complex"/>
    <property type="evidence" value="ECO:0007669"/>
    <property type="project" value="TreeGrafter"/>
</dbReference>
<dbReference type="Gene3D" id="1.20.5.170">
    <property type="match status" value="1"/>
</dbReference>
<dbReference type="InterPro" id="IPR004827">
    <property type="entry name" value="bZIP"/>
</dbReference>
<dbReference type="GO" id="GO:0001228">
    <property type="term" value="F:DNA-binding transcription activator activity, RNA polymerase II-specific"/>
    <property type="evidence" value="ECO:0007669"/>
    <property type="project" value="TreeGrafter"/>
</dbReference>
<dbReference type="OrthoDB" id="2593073at2759"/>
<dbReference type="InParanoid" id="A0A316YQG6"/>